<dbReference type="InterPro" id="IPR033031">
    <property type="entry name" value="Scc2/Nipped-B"/>
</dbReference>
<evidence type="ECO:0000256" key="6">
    <source>
        <dbReference type="RuleBase" id="RU364107"/>
    </source>
</evidence>
<dbReference type="GO" id="GO:0010468">
    <property type="term" value="P:regulation of gene expression"/>
    <property type="evidence" value="ECO:0007669"/>
    <property type="project" value="InterPro"/>
</dbReference>
<dbReference type="GO" id="GO:0003682">
    <property type="term" value="F:chromatin binding"/>
    <property type="evidence" value="ECO:0007669"/>
    <property type="project" value="TreeGrafter"/>
</dbReference>
<dbReference type="InterPro" id="IPR011989">
    <property type="entry name" value="ARM-like"/>
</dbReference>
<accession>A0AAD5X482</accession>
<dbReference type="GO" id="GO:1990414">
    <property type="term" value="P:replication-born double-strand break repair via sister chromatid exchange"/>
    <property type="evidence" value="ECO:0007669"/>
    <property type="project" value="TreeGrafter"/>
</dbReference>
<keyword evidence="10" id="KW-1185">Reference proteome</keyword>
<evidence type="ECO:0000256" key="3">
    <source>
        <dbReference type="ARBA" id="ARBA00022737"/>
    </source>
</evidence>
<dbReference type="InterPro" id="IPR024986">
    <property type="entry name" value="Nipped-B_C"/>
</dbReference>
<feature type="region of interest" description="Disordered" evidence="7">
    <location>
        <begin position="204"/>
        <end position="316"/>
    </location>
</feature>
<feature type="compositionally biased region" description="Low complexity" evidence="7">
    <location>
        <begin position="292"/>
        <end position="307"/>
    </location>
</feature>
<feature type="region of interest" description="Disordered" evidence="7">
    <location>
        <begin position="770"/>
        <end position="809"/>
    </location>
</feature>
<dbReference type="Pfam" id="PF12765">
    <property type="entry name" value="Cohesin_HEAT"/>
    <property type="match status" value="1"/>
</dbReference>
<proteinExistence type="inferred from homology"/>
<evidence type="ECO:0000256" key="5">
    <source>
        <dbReference type="ARBA" id="ARBA00023306"/>
    </source>
</evidence>
<feature type="compositionally biased region" description="Polar residues" evidence="7">
    <location>
        <begin position="1998"/>
        <end position="2012"/>
    </location>
</feature>
<gene>
    <name evidence="9" type="primary">SCC2</name>
    <name evidence="9" type="ORF">HK097_009185</name>
</gene>
<dbReference type="CDD" id="cd23958">
    <property type="entry name" value="SCC2"/>
    <property type="match status" value="1"/>
</dbReference>
<dbReference type="Gene3D" id="1.25.10.10">
    <property type="entry name" value="Leucine-rich Repeat Variant"/>
    <property type="match status" value="1"/>
</dbReference>
<dbReference type="GO" id="GO:0061775">
    <property type="term" value="F:cohesin loader activity"/>
    <property type="evidence" value="ECO:0007669"/>
    <property type="project" value="InterPro"/>
</dbReference>
<comment type="subcellular location">
    <subcellularLocation>
        <location evidence="1 6">Nucleus</location>
    </subcellularLocation>
</comment>
<evidence type="ECO:0000256" key="2">
    <source>
        <dbReference type="ARBA" id="ARBA00009252"/>
    </source>
</evidence>
<feature type="region of interest" description="Disordered" evidence="7">
    <location>
        <begin position="1976"/>
        <end position="2086"/>
    </location>
</feature>
<evidence type="ECO:0000256" key="1">
    <source>
        <dbReference type="ARBA" id="ARBA00004123"/>
    </source>
</evidence>
<dbReference type="EMBL" id="JADGJD010000059">
    <property type="protein sequence ID" value="KAJ3055802.1"/>
    <property type="molecule type" value="Genomic_DNA"/>
</dbReference>
<dbReference type="Pfam" id="PF12830">
    <property type="entry name" value="Nipped-B_C"/>
    <property type="match status" value="1"/>
</dbReference>
<name>A0AAD5X482_9FUNG</name>
<feature type="compositionally biased region" description="Polar residues" evidence="7">
    <location>
        <begin position="2049"/>
        <end position="2058"/>
    </location>
</feature>
<dbReference type="GO" id="GO:0140588">
    <property type="term" value="P:chromatin looping"/>
    <property type="evidence" value="ECO:0007669"/>
    <property type="project" value="InterPro"/>
</dbReference>
<dbReference type="InterPro" id="IPR016024">
    <property type="entry name" value="ARM-type_fold"/>
</dbReference>
<dbReference type="SUPFAM" id="SSF48371">
    <property type="entry name" value="ARM repeat"/>
    <property type="match status" value="1"/>
</dbReference>
<feature type="domain" description="Sister chromatid cohesion C-terminal" evidence="8">
    <location>
        <begin position="1645"/>
        <end position="1840"/>
    </location>
</feature>
<evidence type="ECO:0000259" key="8">
    <source>
        <dbReference type="Pfam" id="PF12830"/>
    </source>
</evidence>
<dbReference type="GO" id="GO:0034087">
    <property type="term" value="P:establishment of mitotic sister chromatid cohesion"/>
    <property type="evidence" value="ECO:0007669"/>
    <property type="project" value="TreeGrafter"/>
</dbReference>
<dbReference type="InterPro" id="IPR026003">
    <property type="entry name" value="Cohesin_HEAT"/>
</dbReference>
<keyword evidence="5 6" id="KW-0131">Cell cycle</keyword>
<keyword evidence="3 6" id="KW-0677">Repeat</keyword>
<dbReference type="GO" id="GO:0071169">
    <property type="term" value="P:establishment of protein localization to chromatin"/>
    <property type="evidence" value="ECO:0007669"/>
    <property type="project" value="TreeGrafter"/>
</dbReference>
<dbReference type="PANTHER" id="PTHR21704:SF18">
    <property type="entry name" value="NIPPED-B-LIKE PROTEIN"/>
    <property type="match status" value="1"/>
</dbReference>
<feature type="compositionally biased region" description="Polar residues" evidence="7">
    <location>
        <begin position="220"/>
        <end position="253"/>
    </location>
</feature>
<evidence type="ECO:0000256" key="4">
    <source>
        <dbReference type="ARBA" id="ARBA00023242"/>
    </source>
</evidence>
<protein>
    <recommendedName>
        <fullName evidence="6">Sister chromatid cohesion protein</fullName>
    </recommendedName>
</protein>
<dbReference type="Proteomes" id="UP001212841">
    <property type="component" value="Unassembled WGS sequence"/>
</dbReference>
<comment type="similarity">
    <text evidence="2 6">Belongs to the SCC2/Nipped-B family.</text>
</comment>
<dbReference type="PANTHER" id="PTHR21704">
    <property type="entry name" value="NIPPED-B-LIKE PROTEIN DELANGIN SCC2-RELATED"/>
    <property type="match status" value="1"/>
</dbReference>
<sequence>MSIHPALSSFDLTALGSTIVAPHFPTYEMYEASQPVVESPSVNSAYLGHLISAPTPEGSASYLQAQEVFHQVYPSLANVNVDYLQVRNVIGEGIFLAPSESPQHTEPPTHDAYSQSQGPLAEIVLNQYPATSEMHNASAAVANFNEAEPIDAVSFLLNHEQNLRNTAGSFPQSAAPSALAQMCPEPVGIEMFLNGHETTRIAGTSVSHTSSPTPIDFTPPSRTHPPSVSRQSSGNPGLNGLQSNGVPGLTPTSIGKGHGVYTGSYQDSVTPVRFHSGESHPPARSQIADQVTPSSSATSTPTRSLPPEFRIKRRRSGGLVEVEIPKPKTFQSPRGVVVVHDDDDDALYRDGSQAKKPRLSHLQNDTPMSSLGNVVKWDASLRKAVRLIQSIFQVEDSGNGETADETDAGILEGGILTRDAIQNLAKYFGRLAKVKHLMDVTTEVGEEGLARLLKLVEARIDDAKYIDAGIAVRSGAKSRSPKKRKGKGKADDLDILIDEEEAVEDANDEDVDPTVFEEHVEVILEKAEAALGACVVVMTTVCAESVERRGDVTSGKRLYGEDLLLSVVNVAKMALHDIIYAVVENAAREGDYVTLAVKVKRAVCEAAKMRSRLSLLVGKVTEVLDKLCDLTRTENLSDDVMTPVGKTIRMRLKDLPIDAYLQIVYLALSPFFVELSDVANLIFARYPGHRNIILQEILTSLTKLSSNKKNLKQYRLPDGKSIQMVTALLLQLFQSCCSQKAIFEAAAEYNNAYERLRKVADMGARNTIGTPVVADGESGEKRKKKKSRVSIHGDVGDTQEAEKQKKEEHEDKMVEKFVAACKSATQATLDCVQYVLGFLVKKSVMDKNDINAKVEKGRPKRQQASTTEAEYKAVLDNLMSDVITVLNTPEWPVAETVATVYSQLMITVLEGTKKQGDTLQRQMAIEWLGIAAGRIRKPLLTEPQLKAELSKLGERLPKAEIDEKTTSESLSSLWTVQRIVGEWLESGVEDDPANQNARMYYFSCWGGSLIPPAFLNLPEGLRDSLMRLLLDYCLRLLGEDVNRSNLLLQHDFFLPPNAAQLHSAIDLRPTVGHLIEVLAPRQPFFKMFEHFLHLISTGLMSDVAKIQTKALKATQEIIAADPTVLNNERFKTVVLSRLHNSSVSVRDAAVELVTKHLLENQEVVREYYKELAGMIWDEGTSVRKRVIKLLRDIYMKGQKSDMKEDREMVVDASWKLLERLREDEEDSVRDTAFKFLVEIWFSPFREAPTVSHVPSGSSKSNGSETMLWSLLSNAARQEVRQRALLIGAACGKGSKAFTAFLQRYVSGSNGTVKDMGVFTCLVDSLVEEAIALEESLGADGNTGHKEKQEKILDVFRTLSCFSEQLPHLLAVHLKTLRPYLVCTSTEEVDEKISFFAIEILRHVITFAPNPVMKDMKSFQNDICKGLNDGKPIVLSAAVPAVLAIVQHGTKDYNLLIDVLGKCFRFLERIRAELAKPNPQLSDVPRQNSCRSQLILAKLLRGFDFDGQRNLLGDEATTALNAITKSSILEKGFATLLSFTVGKNLTEKWISVGISSLTDIFIGHPRLLQREDAGNRIAEILQGTNVRHKTDLLKMMTEVVNREYAKSVETGPDKKKVAGPAQSQAIDIKVLIGSSEDMGDMGVGMSIMNRFLGAVLSCMLGTAVELTAAAYGLVDAALEQGIVHPVACVAAVAAMQASPDKAVQYAAFRRQRMLYTKHNHLMHPKNVDCVRVAYEYRKRLVEAYNQQAKATDKPTVMLRGYNLEKQPLLSKLYTLLQPPVSPKAKRDEFNKNMIKMLDCNIFAMESPIDPLLARFVAENIALFAFKNQEEVLVVLQHIHRVLSITGETVRKEIENMSSESPTVDLGRLAQASLCMGVLILLGNHLQKLYGISSERIGKHVQKEKGTRANERAVQRQAGAATLLTWEKLPLVEKPVLEEEDIIAQFEQYKDLMANDKFFKFEEDEYEEMNDEEGPALFEGSEVPEIGDGTGVELLPQAFGPSQSPTKRNHTSTVPPSPAKKRKSVGGKRQSLGGLAGRKSEGAVTTHRRSSVSGNVNEQGGSKKRKRGLANLSEDSDGDDSQADPSWA</sequence>
<organism evidence="9 10">
    <name type="scientific">Rhizophlyctis rosea</name>
    <dbReference type="NCBI Taxonomy" id="64517"/>
    <lineage>
        <taxon>Eukaryota</taxon>
        <taxon>Fungi</taxon>
        <taxon>Fungi incertae sedis</taxon>
        <taxon>Chytridiomycota</taxon>
        <taxon>Chytridiomycota incertae sedis</taxon>
        <taxon>Chytridiomycetes</taxon>
        <taxon>Rhizophlyctidales</taxon>
        <taxon>Rhizophlyctidaceae</taxon>
        <taxon>Rhizophlyctis</taxon>
    </lineage>
</organism>
<feature type="compositionally biased region" description="Polar residues" evidence="7">
    <location>
        <begin position="204"/>
        <end position="213"/>
    </location>
</feature>
<comment type="caution">
    <text evidence="9">The sequence shown here is derived from an EMBL/GenBank/DDBJ whole genome shotgun (WGS) entry which is preliminary data.</text>
</comment>
<evidence type="ECO:0000256" key="7">
    <source>
        <dbReference type="SAM" id="MobiDB-lite"/>
    </source>
</evidence>
<feature type="compositionally biased region" description="Basic and acidic residues" evidence="7">
    <location>
        <begin position="800"/>
        <end position="809"/>
    </location>
</feature>
<evidence type="ECO:0000313" key="9">
    <source>
        <dbReference type="EMBL" id="KAJ3055802.1"/>
    </source>
</evidence>
<keyword evidence="4 6" id="KW-0539">Nucleus</keyword>
<dbReference type="GO" id="GO:0090694">
    <property type="term" value="C:Scc2-Scc4 cohesin loading complex"/>
    <property type="evidence" value="ECO:0007669"/>
    <property type="project" value="TreeGrafter"/>
</dbReference>
<evidence type="ECO:0000313" key="10">
    <source>
        <dbReference type="Proteomes" id="UP001212841"/>
    </source>
</evidence>
<reference evidence="9" key="1">
    <citation type="submission" date="2020-05" db="EMBL/GenBank/DDBJ databases">
        <title>Phylogenomic resolution of chytrid fungi.</title>
        <authorList>
            <person name="Stajich J.E."/>
            <person name="Amses K."/>
            <person name="Simmons R."/>
            <person name="Seto K."/>
            <person name="Myers J."/>
            <person name="Bonds A."/>
            <person name="Quandt C.A."/>
            <person name="Barry K."/>
            <person name="Liu P."/>
            <person name="Grigoriev I."/>
            <person name="Longcore J.E."/>
            <person name="James T.Y."/>
        </authorList>
    </citation>
    <scope>NUCLEOTIDE SEQUENCE</scope>
    <source>
        <strain evidence="9">JEL0318</strain>
    </source>
</reference>